<evidence type="ECO:0000313" key="8">
    <source>
        <dbReference type="Proteomes" id="UP000034410"/>
    </source>
</evidence>
<dbReference type="Gene3D" id="3.40.140.10">
    <property type="entry name" value="Cytidine Deaminase, domain 2"/>
    <property type="match status" value="1"/>
</dbReference>
<dbReference type="PANTHER" id="PTHR34858:SF1">
    <property type="entry name" value="CYSO-CYSTEINE PEPTIDASE"/>
    <property type="match status" value="1"/>
</dbReference>
<evidence type="ECO:0000313" key="7">
    <source>
        <dbReference type="EMBL" id="AKH21620.1"/>
    </source>
</evidence>
<dbReference type="SUPFAM" id="SSF102712">
    <property type="entry name" value="JAB1/MPN domain"/>
    <property type="match status" value="1"/>
</dbReference>
<dbReference type="InterPro" id="IPR028090">
    <property type="entry name" value="JAB_dom_prok"/>
</dbReference>
<evidence type="ECO:0000256" key="3">
    <source>
        <dbReference type="ARBA" id="ARBA00022801"/>
    </source>
</evidence>
<dbReference type="Pfam" id="PF14464">
    <property type="entry name" value="Prok-JAB"/>
    <property type="match status" value="1"/>
</dbReference>
<dbReference type="Proteomes" id="UP000034410">
    <property type="component" value="Chromosome"/>
</dbReference>
<protein>
    <recommendedName>
        <fullName evidence="6">JAB1/MPN/MOV34 metalloenzyme domain-containing protein</fullName>
    </recommendedName>
</protein>
<keyword evidence="1" id="KW-0645">Protease</keyword>
<keyword evidence="5" id="KW-0482">Metalloprotease</keyword>
<accession>A0A0F7K341</accession>
<keyword evidence="3" id="KW-0378">Hydrolase</keyword>
<sequence length="136" mass="15733">MSHLYFSLHLRNQLGLLASLAYPREACGILFGKQSQGHISVHRVKEMIYPDQVEGNFRLELLNQQQIDQRTKKQGLEIIGVWRTLPDQCHIPTDSERHLMSPGYSYLIASITPQGISEIRSWRLLSNRFEEEELVS</sequence>
<dbReference type="KEGG" id="seds:AAY24_16040"/>
<evidence type="ECO:0000259" key="6">
    <source>
        <dbReference type="SMART" id="SM00232"/>
    </source>
</evidence>
<gene>
    <name evidence="7" type="ORF">AAY24_16040</name>
</gene>
<reference evidence="7 8" key="1">
    <citation type="journal article" date="2015" name="Genome Announc.">
        <title>Complete Genome Sequence of Sedimenticola thiotaurini Strain SIP-G1, a Polyphosphate- and Polyhydroxyalkanoate-Accumulating Sulfur-Oxidizing Gammaproteobacterium Isolated from Salt Marsh Sediments.</title>
        <authorList>
            <person name="Flood B.E."/>
            <person name="Jones D.S."/>
            <person name="Bailey J.V."/>
        </authorList>
    </citation>
    <scope>NUCLEOTIDE SEQUENCE [LARGE SCALE GENOMIC DNA]</scope>
    <source>
        <strain evidence="7 8">SIP-G1</strain>
    </source>
</reference>
<proteinExistence type="predicted"/>
<name>A0A0F7K341_9GAMM</name>
<keyword evidence="8" id="KW-1185">Reference proteome</keyword>
<dbReference type="AlphaFoldDB" id="A0A0F7K341"/>
<dbReference type="InterPro" id="IPR051929">
    <property type="entry name" value="VirAsm_ModProt"/>
</dbReference>
<dbReference type="GO" id="GO:0008270">
    <property type="term" value="F:zinc ion binding"/>
    <property type="evidence" value="ECO:0007669"/>
    <property type="project" value="TreeGrafter"/>
</dbReference>
<dbReference type="EMBL" id="CP011412">
    <property type="protein sequence ID" value="AKH21620.1"/>
    <property type="molecule type" value="Genomic_DNA"/>
</dbReference>
<dbReference type="RefSeq" id="WP_046860541.1">
    <property type="nucleotide sequence ID" value="NZ_CP011412.1"/>
</dbReference>
<keyword evidence="2" id="KW-0479">Metal-binding</keyword>
<dbReference type="SMART" id="SM00232">
    <property type="entry name" value="JAB_MPN"/>
    <property type="match status" value="1"/>
</dbReference>
<evidence type="ECO:0000256" key="5">
    <source>
        <dbReference type="ARBA" id="ARBA00023049"/>
    </source>
</evidence>
<dbReference type="GO" id="GO:0008235">
    <property type="term" value="F:metalloexopeptidase activity"/>
    <property type="evidence" value="ECO:0007669"/>
    <property type="project" value="TreeGrafter"/>
</dbReference>
<evidence type="ECO:0000256" key="4">
    <source>
        <dbReference type="ARBA" id="ARBA00022833"/>
    </source>
</evidence>
<evidence type="ECO:0000256" key="1">
    <source>
        <dbReference type="ARBA" id="ARBA00022670"/>
    </source>
</evidence>
<keyword evidence="4" id="KW-0862">Zinc</keyword>
<dbReference type="OrthoDB" id="9802958at2"/>
<dbReference type="InterPro" id="IPR000555">
    <property type="entry name" value="JAMM/MPN+_dom"/>
</dbReference>
<dbReference type="GO" id="GO:0006508">
    <property type="term" value="P:proteolysis"/>
    <property type="evidence" value="ECO:0007669"/>
    <property type="project" value="UniProtKB-KW"/>
</dbReference>
<organism evidence="7 8">
    <name type="scientific">Sedimenticola thiotaurini</name>
    <dbReference type="NCBI Taxonomy" id="1543721"/>
    <lineage>
        <taxon>Bacteria</taxon>
        <taxon>Pseudomonadati</taxon>
        <taxon>Pseudomonadota</taxon>
        <taxon>Gammaproteobacteria</taxon>
        <taxon>Chromatiales</taxon>
        <taxon>Sedimenticolaceae</taxon>
        <taxon>Sedimenticola</taxon>
    </lineage>
</organism>
<evidence type="ECO:0000256" key="2">
    <source>
        <dbReference type="ARBA" id="ARBA00022723"/>
    </source>
</evidence>
<feature type="domain" description="JAB1/MPN/MOV34 metalloenzyme" evidence="6">
    <location>
        <begin position="2"/>
        <end position="134"/>
    </location>
</feature>
<dbReference type="PANTHER" id="PTHR34858">
    <property type="entry name" value="CYSO-CYSTEINE PEPTIDASE"/>
    <property type="match status" value="1"/>
</dbReference>